<dbReference type="EMBL" id="SSSM01000004">
    <property type="protein sequence ID" value="THG30751.1"/>
    <property type="molecule type" value="Genomic_DNA"/>
</dbReference>
<organism evidence="2 3">
    <name type="scientific">Naasia lichenicola</name>
    <dbReference type="NCBI Taxonomy" id="2565933"/>
    <lineage>
        <taxon>Bacteria</taxon>
        <taxon>Bacillati</taxon>
        <taxon>Actinomycetota</taxon>
        <taxon>Actinomycetes</taxon>
        <taxon>Micrococcales</taxon>
        <taxon>Microbacteriaceae</taxon>
        <taxon>Naasia</taxon>
    </lineage>
</organism>
<gene>
    <name evidence="2" type="ORF">E6C64_08065</name>
    <name evidence="1" type="ORF">E6C64_08920</name>
</gene>
<dbReference type="AlphaFoldDB" id="A0A4S4FP09"/>
<accession>A0A4S4FP09</accession>
<protein>
    <submittedName>
        <fullName evidence="2">Uncharacterized protein</fullName>
    </submittedName>
</protein>
<sequence length="147" mass="15889">MSNIALAPVATDIQPVKKKSGLRTRIVAALAIVAAIGGGSVLAAAPAQAATNTGSISVCFKFASNGAKWTNRVYAQYSNGTSWINLTNKIASVDGCTSFTFTNPNGYAFRFQAYENVGGRTWSGYSDWTRIYNGQSLRFNNYYWVYG</sequence>
<dbReference type="Proteomes" id="UP000309133">
    <property type="component" value="Unassembled WGS sequence"/>
</dbReference>
<dbReference type="RefSeq" id="WP_136427108.1">
    <property type="nucleotide sequence ID" value="NZ_SSSM01000003.1"/>
</dbReference>
<dbReference type="EMBL" id="SSSM01000003">
    <property type="protein sequence ID" value="THG31988.1"/>
    <property type="molecule type" value="Genomic_DNA"/>
</dbReference>
<evidence type="ECO:0000313" key="2">
    <source>
        <dbReference type="EMBL" id="THG31988.1"/>
    </source>
</evidence>
<evidence type="ECO:0000313" key="1">
    <source>
        <dbReference type="EMBL" id="THG30751.1"/>
    </source>
</evidence>
<comment type="caution">
    <text evidence="2">The sequence shown here is derived from an EMBL/GenBank/DDBJ whole genome shotgun (WGS) entry which is preliminary data.</text>
</comment>
<keyword evidence="3" id="KW-1185">Reference proteome</keyword>
<reference evidence="2 3" key="1">
    <citation type="submission" date="2019-04" db="EMBL/GenBank/DDBJ databases">
        <authorList>
            <person name="Jiang L."/>
        </authorList>
    </citation>
    <scope>NUCLEOTIDE SEQUENCE [LARGE SCALE GENOMIC DNA]</scope>
    <source>
        <strain evidence="2 3">YIM 131853</strain>
    </source>
</reference>
<name>A0A4S4FP09_9MICO</name>
<evidence type="ECO:0000313" key="3">
    <source>
        <dbReference type="Proteomes" id="UP000309133"/>
    </source>
</evidence>
<proteinExistence type="predicted"/>